<evidence type="ECO:0000313" key="2">
    <source>
        <dbReference type="EMBL" id="BET44616.1"/>
    </source>
</evidence>
<organism evidence="2">
    <name type="scientific">Candidatus Aschnera chinzeii</name>
    <dbReference type="NCBI Taxonomy" id="1485666"/>
    <lineage>
        <taxon>Bacteria</taxon>
        <taxon>Pseudomonadati</taxon>
        <taxon>Pseudomonadota</taxon>
        <taxon>Gammaproteobacteria</taxon>
        <taxon>Enterobacterales</taxon>
        <taxon>Enterobacteriaceae</taxon>
        <taxon>Candidatus Aschnera</taxon>
    </lineage>
</organism>
<dbReference type="PANTHER" id="PTHR30188:SF4">
    <property type="entry name" value="PROTEIN TRIGALACTOSYLDIACYLGLYCEROL 1, CHLOROPLASTIC"/>
    <property type="match status" value="1"/>
</dbReference>
<keyword evidence="1" id="KW-0812">Transmembrane</keyword>
<dbReference type="InterPro" id="IPR030802">
    <property type="entry name" value="Permease_MalE"/>
</dbReference>
<keyword evidence="1" id="KW-1133">Transmembrane helix</keyword>
<feature type="transmembrane region" description="Helical" evidence="1">
    <location>
        <begin position="143"/>
        <end position="176"/>
    </location>
</feature>
<dbReference type="Pfam" id="PF02405">
    <property type="entry name" value="MlaE"/>
    <property type="match status" value="1"/>
</dbReference>
<protein>
    <submittedName>
        <fullName evidence="2">Uncharacterized protein</fullName>
    </submittedName>
</protein>
<gene>
    <name evidence="2" type="ORF">ACHINZ_2880</name>
</gene>
<dbReference type="AlphaFoldDB" id="A0AAT9G4G6"/>
<proteinExistence type="predicted"/>
<sequence length="261" mass="31067">MIIFNIFNILSHKLYIILIFFYRYRNILINTFFRTLIISKKYLYLINTILYNIFMLFIAIISIAILLIYAFIIIEKHFLSCSILNITFNCEFKIITFLIKELSPILITMLFIDKSNHILFKEIKLIKTNKNTTCLKNKKNEYLYTIIIPYFWASIICIPLLTLIFIFIGIIGNILIDINWKSFNENIFFYIIKNIIYYKFDILHNCVKSIIFALSINWVTIINNYNCSLKLEKIINANNKTIIYSLISILLINCVLTYLIF</sequence>
<dbReference type="GO" id="GO:0005548">
    <property type="term" value="F:phospholipid transporter activity"/>
    <property type="evidence" value="ECO:0007669"/>
    <property type="project" value="TreeGrafter"/>
</dbReference>
<reference evidence="2" key="2">
    <citation type="submission" date="2023-10" db="EMBL/GenBank/DDBJ databases">
        <authorList>
            <person name="Koga R."/>
            <person name="Fukatsu T."/>
        </authorList>
    </citation>
    <scope>NUCLEOTIDE SEQUENCE</scope>
    <source>
        <strain evidence="2">Kw-01</strain>
    </source>
</reference>
<keyword evidence="1" id="KW-0472">Membrane</keyword>
<feature type="transmembrane region" description="Helical" evidence="1">
    <location>
        <begin position="6"/>
        <end position="24"/>
    </location>
</feature>
<evidence type="ECO:0000256" key="1">
    <source>
        <dbReference type="SAM" id="Phobius"/>
    </source>
</evidence>
<accession>A0AAT9G4G6</accession>
<name>A0AAT9G4G6_9ENTR</name>
<feature type="transmembrane region" description="Helical" evidence="1">
    <location>
        <begin position="241"/>
        <end position="260"/>
    </location>
</feature>
<dbReference type="GO" id="GO:0043190">
    <property type="term" value="C:ATP-binding cassette (ABC) transporter complex"/>
    <property type="evidence" value="ECO:0007669"/>
    <property type="project" value="InterPro"/>
</dbReference>
<feature type="transmembrane region" description="Helical" evidence="1">
    <location>
        <begin position="94"/>
        <end position="112"/>
    </location>
</feature>
<dbReference type="PANTHER" id="PTHR30188">
    <property type="entry name" value="ABC TRANSPORTER PERMEASE PROTEIN-RELATED"/>
    <property type="match status" value="1"/>
</dbReference>
<reference evidence="2" key="1">
    <citation type="journal article" date="2023" name="Front. Microbiol.">
        <title>Genome analysis of Candidatus Aschnera chinzeii, the bacterial endosymbiont of the blood-sucking bat fly Penicillidia jenynsii (Insecta: Diptera: Nycteribiidae).</title>
        <authorList>
            <person name="Koga R."/>
            <person name="Moriyama M."/>
            <person name="Nozaki T."/>
            <person name="Fukatsu T."/>
        </authorList>
    </citation>
    <scope>NUCLEOTIDE SEQUENCE</scope>
    <source>
        <strain evidence="2">Kw-01</strain>
    </source>
</reference>
<dbReference type="EMBL" id="AP028961">
    <property type="protein sequence ID" value="BET44616.1"/>
    <property type="molecule type" value="Genomic_DNA"/>
</dbReference>
<feature type="transmembrane region" description="Helical" evidence="1">
    <location>
        <begin position="196"/>
        <end position="220"/>
    </location>
</feature>
<feature type="transmembrane region" description="Helical" evidence="1">
    <location>
        <begin position="44"/>
        <end position="74"/>
    </location>
</feature>